<sequence>MKDKYKAFKKLNFLSIQSFDDMLNKCEIKLGAVTEKLKKWKSPEELKKELDEEREKFEEEKENLKKELKILEKEREIVKAERDNVKREQEKI</sequence>
<gene>
    <name evidence="2" type="ORF">LCGC14_0663460</name>
</gene>
<evidence type="ECO:0000313" key="2">
    <source>
        <dbReference type="EMBL" id="KKN47390.1"/>
    </source>
</evidence>
<accession>A0A0F9QSZ8</accession>
<feature type="coiled-coil region" evidence="1">
    <location>
        <begin position="43"/>
        <end position="91"/>
    </location>
</feature>
<name>A0A0F9QSZ8_9ZZZZ</name>
<evidence type="ECO:0000256" key="1">
    <source>
        <dbReference type="SAM" id="Coils"/>
    </source>
</evidence>
<keyword evidence="1" id="KW-0175">Coiled coil</keyword>
<reference evidence="2" key="1">
    <citation type="journal article" date="2015" name="Nature">
        <title>Complex archaea that bridge the gap between prokaryotes and eukaryotes.</title>
        <authorList>
            <person name="Spang A."/>
            <person name="Saw J.H."/>
            <person name="Jorgensen S.L."/>
            <person name="Zaremba-Niedzwiedzka K."/>
            <person name="Martijn J."/>
            <person name="Lind A.E."/>
            <person name="van Eijk R."/>
            <person name="Schleper C."/>
            <person name="Guy L."/>
            <person name="Ettema T.J."/>
        </authorList>
    </citation>
    <scope>NUCLEOTIDE SEQUENCE</scope>
</reference>
<dbReference type="AlphaFoldDB" id="A0A0F9QSZ8"/>
<dbReference type="EMBL" id="LAZR01001279">
    <property type="protein sequence ID" value="KKN47390.1"/>
    <property type="molecule type" value="Genomic_DNA"/>
</dbReference>
<protein>
    <submittedName>
        <fullName evidence="2">Uncharacterized protein</fullName>
    </submittedName>
</protein>
<organism evidence="2">
    <name type="scientific">marine sediment metagenome</name>
    <dbReference type="NCBI Taxonomy" id="412755"/>
    <lineage>
        <taxon>unclassified sequences</taxon>
        <taxon>metagenomes</taxon>
        <taxon>ecological metagenomes</taxon>
    </lineage>
</organism>
<proteinExistence type="predicted"/>
<comment type="caution">
    <text evidence="2">The sequence shown here is derived from an EMBL/GenBank/DDBJ whole genome shotgun (WGS) entry which is preliminary data.</text>
</comment>